<evidence type="ECO:0000313" key="2">
    <source>
        <dbReference type="Proteomes" id="UP001300502"/>
    </source>
</evidence>
<sequence length="94" mass="11119">MRPARTVKSQLLRKHLQLIRKAVPNGDTCYYHQYQTWYTPIAYDKTNGRNEIVLTPRVECILRYQRRKNFPKVDVEASECRVSGNEVVSTEEFN</sequence>
<organism evidence="1 2">
    <name type="scientific">Galdieria yellowstonensis</name>
    <dbReference type="NCBI Taxonomy" id="3028027"/>
    <lineage>
        <taxon>Eukaryota</taxon>
        <taxon>Rhodophyta</taxon>
        <taxon>Bangiophyceae</taxon>
        <taxon>Galdieriales</taxon>
        <taxon>Galdieriaceae</taxon>
        <taxon>Galdieria</taxon>
    </lineage>
</organism>
<dbReference type="EMBL" id="JANCYU010000004">
    <property type="protein sequence ID" value="KAK4522398.1"/>
    <property type="molecule type" value="Genomic_DNA"/>
</dbReference>
<name>A0AAV9I6A7_9RHOD</name>
<accession>A0AAV9I6A7</accession>
<comment type="caution">
    <text evidence="1">The sequence shown here is derived from an EMBL/GenBank/DDBJ whole genome shotgun (WGS) entry which is preliminary data.</text>
</comment>
<reference evidence="1 2" key="1">
    <citation type="submission" date="2022-07" db="EMBL/GenBank/DDBJ databases">
        <title>Genome-wide signatures of adaptation to extreme environments.</title>
        <authorList>
            <person name="Cho C.H."/>
            <person name="Yoon H.S."/>
        </authorList>
    </citation>
    <scope>NUCLEOTIDE SEQUENCE [LARGE SCALE GENOMIC DNA]</scope>
    <source>
        <strain evidence="1 2">108.79 E11</strain>
    </source>
</reference>
<dbReference type="AlphaFoldDB" id="A0AAV9I6A7"/>
<dbReference type="Proteomes" id="UP001300502">
    <property type="component" value="Unassembled WGS sequence"/>
</dbReference>
<protein>
    <submittedName>
        <fullName evidence="1">Uncharacterized protein</fullName>
    </submittedName>
</protein>
<evidence type="ECO:0000313" key="1">
    <source>
        <dbReference type="EMBL" id="KAK4522398.1"/>
    </source>
</evidence>
<keyword evidence="2" id="KW-1185">Reference proteome</keyword>
<gene>
    <name evidence="1" type="ORF">GAYE_HTGSCF06PCTG21G0284</name>
</gene>
<proteinExistence type="predicted"/>